<evidence type="ECO:0000313" key="3">
    <source>
        <dbReference type="EMBL" id="TQN49182.1"/>
    </source>
</evidence>
<dbReference type="PANTHER" id="PTHR33755:SF6">
    <property type="entry name" value="PLASMID STABILIZATION SYSTEM PROTEIN"/>
    <property type="match status" value="1"/>
</dbReference>
<dbReference type="AlphaFoldDB" id="A0A543PYQ5"/>
<dbReference type="InterPro" id="IPR051803">
    <property type="entry name" value="TA_system_RelE-like_toxin"/>
</dbReference>
<evidence type="ECO:0000313" key="4">
    <source>
        <dbReference type="Proteomes" id="UP000315403"/>
    </source>
</evidence>
<dbReference type="Proteomes" id="UP000315403">
    <property type="component" value="Unassembled WGS sequence"/>
</dbReference>
<dbReference type="InterPro" id="IPR035093">
    <property type="entry name" value="RelE/ParE_toxin_dom_sf"/>
</dbReference>
<dbReference type="EMBL" id="SZUV01000010">
    <property type="protein sequence ID" value="TQN49182.1"/>
    <property type="molecule type" value="Genomic_DNA"/>
</dbReference>
<sequence length="106" mass="12005">MNSRKWVLPFEVKWSATAWQQYQDAMAFVAADRPQAALEQDATITSAVARLGTFPRMGRAGRVRSTRELVVSGTPFIVVYRIQDEAGEVQVIRFLHGAQQWPKVKQ</sequence>
<dbReference type="Pfam" id="PF05016">
    <property type="entry name" value="ParE_toxin"/>
    <property type="match status" value="1"/>
</dbReference>
<comment type="caution">
    <text evidence="3">The sequence shown here is derived from an EMBL/GenBank/DDBJ whole genome shotgun (WGS) entry which is preliminary data.</text>
</comment>
<dbReference type="PANTHER" id="PTHR33755">
    <property type="entry name" value="TOXIN PARE1-RELATED"/>
    <property type="match status" value="1"/>
</dbReference>
<organism evidence="3 4">
    <name type="scientific">Acidithiobacillus thiooxidans ATCC 19377</name>
    <dbReference type="NCBI Taxonomy" id="637390"/>
    <lineage>
        <taxon>Bacteria</taxon>
        <taxon>Pseudomonadati</taxon>
        <taxon>Pseudomonadota</taxon>
        <taxon>Acidithiobacillia</taxon>
        <taxon>Acidithiobacillales</taxon>
        <taxon>Acidithiobacillaceae</taxon>
        <taxon>Acidithiobacillus</taxon>
    </lineage>
</organism>
<evidence type="ECO:0000256" key="1">
    <source>
        <dbReference type="ARBA" id="ARBA00006226"/>
    </source>
</evidence>
<dbReference type="RefSeq" id="WP_142090230.1">
    <property type="nucleotide sequence ID" value="NZ_SZUV01000010.1"/>
</dbReference>
<protein>
    <submittedName>
        <fullName evidence="3">Putative toxin Y4kP</fullName>
    </submittedName>
</protein>
<proteinExistence type="inferred from homology"/>
<dbReference type="InterPro" id="IPR007712">
    <property type="entry name" value="RelE/ParE_toxin"/>
</dbReference>
<keyword evidence="2" id="KW-1277">Toxin-antitoxin system</keyword>
<comment type="similarity">
    <text evidence="1">Belongs to the RelE toxin family.</text>
</comment>
<reference evidence="3 4" key="1">
    <citation type="submission" date="2019-03" db="EMBL/GenBank/DDBJ databases">
        <title>New insights into Acidothiobacillus thiooxidans sulfur metabolism through coupled gene expression, solution geochemistry, microscopy and spectroscopy analyses.</title>
        <authorList>
            <person name="Camacho D."/>
            <person name="Frazao R."/>
            <person name="Fouillen A."/>
            <person name="Nanci A."/>
            <person name="Lang B.F."/>
            <person name="Apte S.C."/>
            <person name="Baron C."/>
            <person name="Warren L.A."/>
        </authorList>
    </citation>
    <scope>NUCLEOTIDE SEQUENCE [LARGE SCALE GENOMIC DNA]</scope>
    <source>
        <strain evidence="3 4">ATCC 19377</strain>
    </source>
</reference>
<dbReference type="Gene3D" id="3.30.2310.20">
    <property type="entry name" value="RelE-like"/>
    <property type="match status" value="1"/>
</dbReference>
<gene>
    <name evidence="3" type="ORF">DLNHIDIE_03500</name>
</gene>
<evidence type="ECO:0000256" key="2">
    <source>
        <dbReference type="ARBA" id="ARBA00022649"/>
    </source>
</evidence>
<name>A0A543PYQ5_ACITH</name>
<accession>A0A543PYQ5</accession>